<protein>
    <submittedName>
        <fullName evidence="2">Uncharacterized protein</fullName>
    </submittedName>
</protein>
<sequence length="124" mass="12468">MSATPGPRSRGPSRQTDWNGESAGNTVSVWPTSSTDGAPGTSRISRTSGPSVSERCPPSSSTRSQAGNVSVTTSAPSPSNAAATASATACTPAVLVLPELIAANVSTIARASSRRRAMPSRKAV</sequence>
<accession>A0A5B8RLB9</accession>
<feature type="compositionally biased region" description="Low complexity" evidence="1">
    <location>
        <begin position="69"/>
        <end position="86"/>
    </location>
</feature>
<gene>
    <name evidence="2" type="ORF">KBTEX_04478</name>
</gene>
<dbReference type="EMBL" id="MN079861">
    <property type="protein sequence ID" value="QEA08105.1"/>
    <property type="molecule type" value="Genomic_DNA"/>
</dbReference>
<evidence type="ECO:0000313" key="2">
    <source>
        <dbReference type="EMBL" id="QEA08105.1"/>
    </source>
</evidence>
<feature type="compositionally biased region" description="Polar residues" evidence="1">
    <location>
        <begin position="58"/>
        <end position="68"/>
    </location>
</feature>
<organism evidence="2">
    <name type="scientific">uncultured organism</name>
    <dbReference type="NCBI Taxonomy" id="155900"/>
    <lineage>
        <taxon>unclassified sequences</taxon>
        <taxon>environmental samples</taxon>
    </lineage>
</organism>
<dbReference type="AlphaFoldDB" id="A0A5B8RLB9"/>
<feature type="compositionally biased region" description="Polar residues" evidence="1">
    <location>
        <begin position="12"/>
        <end position="51"/>
    </location>
</feature>
<evidence type="ECO:0000256" key="1">
    <source>
        <dbReference type="SAM" id="MobiDB-lite"/>
    </source>
</evidence>
<feature type="region of interest" description="Disordered" evidence="1">
    <location>
        <begin position="1"/>
        <end position="86"/>
    </location>
</feature>
<name>A0A5B8RLB9_9ZZZZ</name>
<proteinExistence type="predicted"/>
<reference evidence="2" key="1">
    <citation type="submission" date="2019-06" db="EMBL/GenBank/DDBJ databases">
        <authorList>
            <person name="Murdoch R.W."/>
            <person name="Fathepure B."/>
        </authorList>
    </citation>
    <scope>NUCLEOTIDE SEQUENCE</scope>
</reference>